<dbReference type="Proteomes" id="UP000316859">
    <property type="component" value="Unassembled WGS sequence"/>
</dbReference>
<accession>A0ABY3CQV3</accession>
<evidence type="ECO:0000313" key="1">
    <source>
        <dbReference type="EMBL" id="TRX45290.1"/>
    </source>
</evidence>
<organism evidence="1 2">
    <name type="scientific">Corynebacterium guaraldiae</name>
    <dbReference type="NCBI Taxonomy" id="3051103"/>
    <lineage>
        <taxon>Bacteria</taxon>
        <taxon>Bacillati</taxon>
        <taxon>Actinomycetota</taxon>
        <taxon>Actinomycetes</taxon>
        <taxon>Mycobacteriales</taxon>
        <taxon>Corynebacteriaceae</taxon>
        <taxon>Corynebacterium</taxon>
    </lineage>
</organism>
<name>A0ABY3CQV3_9CORY</name>
<evidence type="ECO:0000313" key="2">
    <source>
        <dbReference type="Proteomes" id="UP000316859"/>
    </source>
</evidence>
<keyword evidence="2" id="KW-1185">Reference proteome</keyword>
<comment type="caution">
    <text evidence="1">The sequence shown here is derived from an EMBL/GenBank/DDBJ whole genome shotgun (WGS) entry which is preliminary data.</text>
</comment>
<dbReference type="RefSeq" id="WP_144015156.1">
    <property type="nucleotide sequence ID" value="NZ_VKDI01000046.1"/>
</dbReference>
<dbReference type="EMBL" id="VKDI01000046">
    <property type="protein sequence ID" value="TRX45290.1"/>
    <property type="molecule type" value="Genomic_DNA"/>
</dbReference>
<protein>
    <submittedName>
        <fullName evidence="1">Glycosyltransferase family 4 protein</fullName>
    </submittedName>
</protein>
<sequence length="522" mass="59087">MSNNYQSLTDGISRYNQGHGSFSGPNIQTLSDALALTGDFISRLNDQLARVQDPQQARDLQKLRFDSVAWLKEWLSGSLDERRRISDFIQGRVPTGFPWEVVRPETSALAILYNFSPFQDTGATVASKRIREFGRSFDVIACSFLHKKKVDSTIEAIAEPYVNSKVFIPLNPSWASWKAFQAFVAQSNRVAENYLVQGRKYEFVYSRAMWAPSLYAGAWLKLNHPELPWVAEFSDPLSLDVEGLPRGGDVPRDRFSERLFEAIASRFPGISLDDLNIFSLAEYLVYALADEIIFTNQNQRITMLEHVENPMIHERVSEVSTVSNHPTLPREYYLRETSDYAVDSDKLNLGYFGEFYSSRGITEVTAAIRSLPMEIRDRVNLHVFTNYIPAVDGARRPRNFSQVQFDALVNRALEGVGAKGIEHLVHLNSSLPYLEFLATAEKLDYLIVNDARSGAHHSVNPYLPSKWSDYAGSAAKSWAFVERGSVLSSKPATVKTPVGDVFQARQDLWEMVEEKFPELKDK</sequence>
<gene>
    <name evidence="1" type="ORF">FNY88_12580</name>
</gene>
<proteinExistence type="predicted"/>
<reference evidence="1 2" key="1">
    <citation type="submission" date="2019-07" db="EMBL/GenBank/DDBJ databases">
        <title>Draft genome of C. aurimucosum strain 2299.</title>
        <authorList>
            <person name="Pacheco L.G.C."/>
            <person name="Aguiar E.R.G.R."/>
            <person name="Santos C.S."/>
            <person name="Rocha D.J.P.G."/>
            <person name="Sant'Anna L.O."/>
            <person name="Mattos-Guaraldi A.L."/>
            <person name="Santos L.S."/>
        </authorList>
    </citation>
    <scope>NUCLEOTIDE SEQUENCE [LARGE SCALE GENOMIC DNA]</scope>
    <source>
        <strain evidence="1 2">2299</strain>
    </source>
</reference>